<name>A0A6C0IMB6_9ZZZZ</name>
<accession>A0A6C0IMB6</accession>
<organism evidence="2">
    <name type="scientific">viral metagenome</name>
    <dbReference type="NCBI Taxonomy" id="1070528"/>
    <lineage>
        <taxon>unclassified sequences</taxon>
        <taxon>metagenomes</taxon>
        <taxon>organismal metagenomes</taxon>
    </lineage>
</organism>
<protein>
    <submittedName>
        <fullName evidence="2">Uncharacterized protein</fullName>
    </submittedName>
</protein>
<evidence type="ECO:0000313" key="2">
    <source>
        <dbReference type="EMBL" id="QHT93027.1"/>
    </source>
</evidence>
<dbReference type="EMBL" id="MN740199">
    <property type="protein sequence ID" value="QHT93027.1"/>
    <property type="molecule type" value="Genomic_DNA"/>
</dbReference>
<sequence length="118" mass="12891">MMIFTKNNLNNGSLSSTRAMPLKDSTSDNGSRFSSAREVYTETTPDTSQKKWFGNRDSSSVIERRKNNAIGKGSINANNQALSFTAHNEINSVNSALRRTRASGSTVPAKRTGSTKIF</sequence>
<evidence type="ECO:0000256" key="1">
    <source>
        <dbReference type="SAM" id="MobiDB-lite"/>
    </source>
</evidence>
<feature type="region of interest" description="Disordered" evidence="1">
    <location>
        <begin position="1"/>
        <end position="59"/>
    </location>
</feature>
<feature type="compositionally biased region" description="Polar residues" evidence="1">
    <location>
        <begin position="1"/>
        <end position="18"/>
    </location>
</feature>
<dbReference type="AlphaFoldDB" id="A0A6C0IMB6"/>
<proteinExistence type="predicted"/>
<reference evidence="2" key="1">
    <citation type="journal article" date="2020" name="Nature">
        <title>Giant virus diversity and host interactions through global metagenomics.</title>
        <authorList>
            <person name="Schulz F."/>
            <person name="Roux S."/>
            <person name="Paez-Espino D."/>
            <person name="Jungbluth S."/>
            <person name="Walsh D.A."/>
            <person name="Denef V.J."/>
            <person name="McMahon K.D."/>
            <person name="Konstantinidis K.T."/>
            <person name="Eloe-Fadrosh E.A."/>
            <person name="Kyrpides N.C."/>
            <person name="Woyke T."/>
        </authorList>
    </citation>
    <scope>NUCLEOTIDE SEQUENCE</scope>
    <source>
        <strain evidence="2">GVMAG-M-3300023210-19</strain>
    </source>
</reference>